<evidence type="ECO:0000313" key="5">
    <source>
        <dbReference type="Proteomes" id="UP000243579"/>
    </source>
</evidence>
<dbReference type="PROSITE" id="PS00018">
    <property type="entry name" value="EF_HAND_1"/>
    <property type="match status" value="3"/>
</dbReference>
<keyword evidence="2" id="KW-0106">Calcium</keyword>
<dbReference type="EMBL" id="JNBR01001415">
    <property type="protein sequence ID" value="OQR88013.1"/>
    <property type="molecule type" value="Genomic_DNA"/>
</dbReference>
<keyword evidence="5" id="KW-1185">Reference proteome</keyword>
<sequence>MGNIPVVSVPSEARRVIHLSEYITPKVLPAALPLVGWSLDQIEALRTRFLKGQHSSFSTLDEFCSIFDLERLPGTKTFNVFAHASVNGRFNVGIGETHVATTQQAFLATLLCSKLSTQETIEHMLRLFAPTKCTSISATELLALLHDLLNGLALLTGGHQLPEAVTSAVYDKFFSKFKLDLGGTVDAAAVSKHLKNCAHFCRLRSHFHDYSTDDSGLDIFGEHTFVEPFFGDATKLPRLTKPSGNRVATPVPPMRKKLPVAPTRRFTPRSIHNEEERIHLICSKAVVLDLHQTFCSCDSNKSGEIDVKEFVSHLSPKLRKYGNDWFQLLDLDRNGRVTFNELLLSMFPTLTTHQIKIINVWILQERHQMRLSKARSVVHQRLSSEDMTELREMFDIFDADHDGVLSQADVQATMGQLREVVTFNDLCNLVARERDATADKLTPIPIEMLQLRTKRDKRTPEPGITFVQFASLFGREGT</sequence>
<dbReference type="OrthoDB" id="26525at2759"/>
<name>A0A1V9YR15_ACHHY</name>
<dbReference type="SMART" id="SM00054">
    <property type="entry name" value="EFh"/>
    <property type="match status" value="3"/>
</dbReference>
<comment type="caution">
    <text evidence="4">The sequence shown here is derived from an EMBL/GenBank/DDBJ whole genome shotgun (WGS) entry which is preliminary data.</text>
</comment>
<dbReference type="Gene3D" id="1.10.238.10">
    <property type="entry name" value="EF-hand"/>
    <property type="match status" value="2"/>
</dbReference>
<evidence type="ECO:0000256" key="1">
    <source>
        <dbReference type="ARBA" id="ARBA00022737"/>
    </source>
</evidence>
<accession>A0A1V9YR15</accession>
<proteinExistence type="predicted"/>
<keyword evidence="1" id="KW-0677">Repeat</keyword>
<feature type="domain" description="EF-hand" evidence="3">
    <location>
        <begin position="385"/>
        <end position="420"/>
    </location>
</feature>
<evidence type="ECO:0000259" key="3">
    <source>
        <dbReference type="PROSITE" id="PS50222"/>
    </source>
</evidence>
<dbReference type="InterPro" id="IPR050403">
    <property type="entry name" value="Myosin_RLC"/>
</dbReference>
<dbReference type="GO" id="GO:0005509">
    <property type="term" value="F:calcium ion binding"/>
    <property type="evidence" value="ECO:0007669"/>
    <property type="project" value="InterPro"/>
</dbReference>
<dbReference type="SUPFAM" id="SSF47473">
    <property type="entry name" value="EF-hand"/>
    <property type="match status" value="2"/>
</dbReference>
<dbReference type="AlphaFoldDB" id="A0A1V9YR15"/>
<gene>
    <name evidence="4" type="ORF">ACHHYP_07700</name>
</gene>
<dbReference type="STRING" id="1202772.A0A1V9YR15"/>
<evidence type="ECO:0000256" key="2">
    <source>
        <dbReference type="ARBA" id="ARBA00022837"/>
    </source>
</evidence>
<dbReference type="Pfam" id="PF13499">
    <property type="entry name" value="EF-hand_7"/>
    <property type="match status" value="1"/>
</dbReference>
<evidence type="ECO:0000313" key="4">
    <source>
        <dbReference type="EMBL" id="OQR88013.1"/>
    </source>
</evidence>
<dbReference type="PROSITE" id="PS50222">
    <property type="entry name" value="EF_HAND_2"/>
    <property type="match status" value="3"/>
</dbReference>
<reference evidence="4 5" key="1">
    <citation type="journal article" date="2014" name="Genome Biol. Evol.">
        <title>The secreted proteins of Achlya hypogyna and Thraustotheca clavata identify the ancestral oomycete secretome and reveal gene acquisitions by horizontal gene transfer.</title>
        <authorList>
            <person name="Misner I."/>
            <person name="Blouin N."/>
            <person name="Leonard G."/>
            <person name="Richards T.A."/>
            <person name="Lane C.E."/>
        </authorList>
    </citation>
    <scope>NUCLEOTIDE SEQUENCE [LARGE SCALE GENOMIC DNA]</scope>
    <source>
        <strain evidence="4 5">ATCC 48635</strain>
    </source>
</reference>
<feature type="domain" description="EF-hand" evidence="3">
    <location>
        <begin position="326"/>
        <end position="352"/>
    </location>
</feature>
<organism evidence="4 5">
    <name type="scientific">Achlya hypogyna</name>
    <name type="common">Oomycete</name>
    <name type="synonym">Protoachlya hypogyna</name>
    <dbReference type="NCBI Taxonomy" id="1202772"/>
    <lineage>
        <taxon>Eukaryota</taxon>
        <taxon>Sar</taxon>
        <taxon>Stramenopiles</taxon>
        <taxon>Oomycota</taxon>
        <taxon>Saprolegniomycetes</taxon>
        <taxon>Saprolegniales</taxon>
        <taxon>Achlyaceae</taxon>
        <taxon>Achlya</taxon>
    </lineage>
</organism>
<dbReference type="InterPro" id="IPR002048">
    <property type="entry name" value="EF_hand_dom"/>
</dbReference>
<protein>
    <recommendedName>
        <fullName evidence="3">EF-hand domain-containing protein</fullName>
    </recommendedName>
</protein>
<feature type="domain" description="EF-hand" evidence="3">
    <location>
        <begin position="285"/>
        <end position="320"/>
    </location>
</feature>
<dbReference type="InterPro" id="IPR018247">
    <property type="entry name" value="EF_Hand_1_Ca_BS"/>
</dbReference>
<dbReference type="Proteomes" id="UP000243579">
    <property type="component" value="Unassembled WGS sequence"/>
</dbReference>
<dbReference type="InterPro" id="IPR011992">
    <property type="entry name" value="EF-hand-dom_pair"/>
</dbReference>
<dbReference type="Pfam" id="PF13833">
    <property type="entry name" value="EF-hand_8"/>
    <property type="match status" value="1"/>
</dbReference>
<dbReference type="PANTHER" id="PTHR23049">
    <property type="entry name" value="MYOSIN REGULATORY LIGHT CHAIN 2"/>
    <property type="match status" value="1"/>
</dbReference>